<evidence type="ECO:0000256" key="1">
    <source>
        <dbReference type="PROSITE-ProRule" id="PRU00047"/>
    </source>
</evidence>
<feature type="domain" description="CCHC-type" evidence="3">
    <location>
        <begin position="183"/>
        <end position="198"/>
    </location>
</feature>
<dbReference type="eggNOG" id="KOG1075">
    <property type="taxonomic scope" value="Eukaryota"/>
</dbReference>
<dbReference type="PANTHER" id="PTHR33170:SF2">
    <property type="entry name" value="OS12G0531500 PROTEIN"/>
    <property type="match status" value="1"/>
</dbReference>
<feature type="region of interest" description="Disordered" evidence="2">
    <location>
        <begin position="1"/>
        <end position="72"/>
    </location>
</feature>
<feature type="compositionally biased region" description="Acidic residues" evidence="2">
    <location>
        <begin position="356"/>
        <end position="370"/>
    </location>
</feature>
<dbReference type="OMA" id="GWSANNT"/>
<dbReference type="PANTHER" id="PTHR33170">
    <property type="entry name" value="DUF4283 DOMAIN-CONTAINING PROTEIN-RELATED"/>
    <property type="match status" value="1"/>
</dbReference>
<dbReference type="SMART" id="SM00343">
    <property type="entry name" value="ZnF_C2HC"/>
    <property type="match status" value="2"/>
</dbReference>
<dbReference type="SUPFAM" id="SSF57756">
    <property type="entry name" value="Retrovirus zinc finger-like domains"/>
    <property type="match status" value="1"/>
</dbReference>
<keyword evidence="1" id="KW-0862">Zinc</keyword>
<evidence type="ECO:0000256" key="2">
    <source>
        <dbReference type="SAM" id="MobiDB-lite"/>
    </source>
</evidence>
<dbReference type="PROSITE" id="PS50158">
    <property type="entry name" value="ZF_CCHC"/>
    <property type="match status" value="2"/>
</dbReference>
<dbReference type="InterPro" id="IPR001878">
    <property type="entry name" value="Znf_CCHC"/>
</dbReference>
<evidence type="ECO:0000259" key="3">
    <source>
        <dbReference type="PROSITE" id="PS50158"/>
    </source>
</evidence>
<sequence length="938" mass="106147">MSVSEGVKGGNERGHSGELGNSGELAPTESPCLVGKGEGNWPNLGGNNKGNESLSDRWVGNQSWNPVWGNAPGGNFGSGNMVSGGELAKQNFHACNFEELPDGGRGGNGSDGRGRHSQGKTDQQGWRNVKTMGETKKEWGKKEFAGDAQKNGDQGGRLGPVLKCFRCGQDGHHQATCTKPPLCYACQQIGHISANCPSGVGKKVVKSCGFSIPGQGFYSLQVDRNADNKNKHIARGILSIKEGQADVARVVKELNELFPDLKWDWRVKQLNETDFLVNFPSEENKNFFTRFPSFDFRCLSIKAMHLYINKVRYDIVWEPEGYQPKEKDATPPGGDDDEDKGGGDGGDNNGGGGDDGNFDDEDLLDDDDEDTDFKKMADKLLQDKISNSVPPTHKRKSYAEVTSSTQNLCFKRDVSSEQALVLWEVKGNQESQEEELPLSAVPLSQAEVISGFEGDSKVLELSQEEKCDIPTDSDLERLREEEDLEDNTQFQEVISKKREVNKKKGPALASRMSLRQKDKDIPVPLKAKMLTQRKNLEELDYHINAIEIPYIIGGDFNLYRFAHEKSNDHLNCNKTNFFRFEPAWFLVDGFKELLSNKMIPRDGEYILSHWNKMLALLRKFLRGWSANNTRVQKQAKRAYIDQLEKLDELDEGEGLSHDQWKERYEIEESLERLYEAEESAWMKISGEQWILEGDRNTDFFHAVANGRKRKCGIHFLEDGDRTITDQVDLNQHIISYYKMLFREEESASIHLRDEIWENRFCLKEEDKEVLIEPFNIFELDKVIKEAKLNTAPGPDSFPIQFYRVFWDFLKPDFLEMLILLHNELDLKRLNYGVITLIPKVGDAINIKQYRPICVLNESFKIITKVLANRLAQVADKVISPTQNAFIPGRAIRFEACLSSIPTYAMGLYLLPEGIHKKFDSIGEMRTYGSTERVWGMGV</sequence>
<feature type="region of interest" description="Disordered" evidence="2">
    <location>
        <begin position="98"/>
        <end position="124"/>
    </location>
</feature>
<accession>J3NFF4</accession>
<organism evidence="4">
    <name type="scientific">Oryza brachyantha</name>
    <name type="common">malo sina</name>
    <dbReference type="NCBI Taxonomy" id="4533"/>
    <lineage>
        <taxon>Eukaryota</taxon>
        <taxon>Viridiplantae</taxon>
        <taxon>Streptophyta</taxon>
        <taxon>Embryophyta</taxon>
        <taxon>Tracheophyta</taxon>
        <taxon>Spermatophyta</taxon>
        <taxon>Magnoliopsida</taxon>
        <taxon>Liliopsida</taxon>
        <taxon>Poales</taxon>
        <taxon>Poaceae</taxon>
        <taxon>BOP clade</taxon>
        <taxon>Oryzoideae</taxon>
        <taxon>Oryzeae</taxon>
        <taxon>Oryzinae</taxon>
        <taxon>Oryza</taxon>
    </lineage>
</organism>
<dbReference type="EnsemblPlants" id="OB12G27120.1">
    <property type="protein sequence ID" value="OB12G27120.1"/>
    <property type="gene ID" value="OB12G27120"/>
</dbReference>
<keyword evidence="1" id="KW-0479">Metal-binding</keyword>
<dbReference type="InterPro" id="IPR036875">
    <property type="entry name" value="Znf_CCHC_sf"/>
</dbReference>
<dbReference type="GO" id="GO:0003676">
    <property type="term" value="F:nucleic acid binding"/>
    <property type="evidence" value="ECO:0007669"/>
    <property type="project" value="InterPro"/>
</dbReference>
<evidence type="ECO:0000313" key="4">
    <source>
        <dbReference type="EnsemblPlants" id="OB12G27120.1"/>
    </source>
</evidence>
<dbReference type="Gramene" id="OB12G27120.1">
    <property type="protein sequence ID" value="OB12G27120.1"/>
    <property type="gene ID" value="OB12G27120"/>
</dbReference>
<dbReference type="Proteomes" id="UP000006038">
    <property type="component" value="Chromosome 12"/>
</dbReference>
<reference evidence="4" key="2">
    <citation type="submission" date="2013-04" db="UniProtKB">
        <authorList>
            <consortium name="EnsemblPlants"/>
        </authorList>
    </citation>
    <scope>IDENTIFICATION</scope>
</reference>
<dbReference type="Gene3D" id="4.10.60.10">
    <property type="entry name" value="Zinc finger, CCHC-type"/>
    <property type="match status" value="1"/>
</dbReference>
<feature type="compositionally biased region" description="Gly residues" evidence="2">
    <location>
        <begin position="343"/>
        <end position="355"/>
    </location>
</feature>
<evidence type="ECO:0000313" key="5">
    <source>
        <dbReference type="Proteomes" id="UP000006038"/>
    </source>
</evidence>
<reference evidence="4" key="1">
    <citation type="journal article" date="2013" name="Nat. Commun.">
        <title>Whole-genome sequencing of Oryza brachyantha reveals mechanisms underlying Oryza genome evolution.</title>
        <authorList>
            <person name="Chen J."/>
            <person name="Huang Q."/>
            <person name="Gao D."/>
            <person name="Wang J."/>
            <person name="Lang Y."/>
            <person name="Liu T."/>
            <person name="Li B."/>
            <person name="Bai Z."/>
            <person name="Luis Goicoechea J."/>
            <person name="Liang C."/>
            <person name="Chen C."/>
            <person name="Zhang W."/>
            <person name="Sun S."/>
            <person name="Liao Y."/>
            <person name="Zhang X."/>
            <person name="Yang L."/>
            <person name="Song C."/>
            <person name="Wang M."/>
            <person name="Shi J."/>
            <person name="Liu G."/>
            <person name="Liu J."/>
            <person name="Zhou H."/>
            <person name="Zhou W."/>
            <person name="Yu Q."/>
            <person name="An N."/>
            <person name="Chen Y."/>
            <person name="Cai Q."/>
            <person name="Wang B."/>
            <person name="Liu B."/>
            <person name="Min J."/>
            <person name="Huang Y."/>
            <person name="Wu H."/>
            <person name="Li Z."/>
            <person name="Zhang Y."/>
            <person name="Yin Y."/>
            <person name="Song W."/>
            <person name="Jiang J."/>
            <person name="Jackson S.A."/>
            <person name="Wing R.A."/>
            <person name="Wang J."/>
            <person name="Chen M."/>
        </authorList>
    </citation>
    <scope>NUCLEOTIDE SEQUENCE [LARGE SCALE GENOMIC DNA]</scope>
    <source>
        <strain evidence="4">cv. IRGC 101232</strain>
    </source>
</reference>
<dbReference type="GO" id="GO:0008270">
    <property type="term" value="F:zinc ion binding"/>
    <property type="evidence" value="ECO:0007669"/>
    <property type="project" value="UniProtKB-KW"/>
</dbReference>
<protein>
    <recommendedName>
        <fullName evidence="3">CCHC-type domain-containing protein</fullName>
    </recommendedName>
</protein>
<dbReference type="HOGENOM" id="CLU_312701_0_0_1"/>
<dbReference type="AlphaFoldDB" id="J3NFF4"/>
<feature type="region of interest" description="Disordered" evidence="2">
    <location>
        <begin position="322"/>
        <end position="370"/>
    </location>
</feature>
<keyword evidence="1" id="KW-0863">Zinc-finger</keyword>
<dbReference type="Pfam" id="PF00098">
    <property type="entry name" value="zf-CCHC"/>
    <property type="match status" value="1"/>
</dbReference>
<proteinExistence type="predicted"/>
<feature type="domain" description="CCHC-type" evidence="3">
    <location>
        <begin position="163"/>
        <end position="179"/>
    </location>
</feature>
<keyword evidence="5" id="KW-1185">Reference proteome</keyword>
<name>J3NFF4_ORYBR</name>